<feature type="binding site" evidence="5 7">
    <location>
        <position position="186"/>
    </location>
    <ligand>
        <name>FMN</name>
        <dbReference type="ChEBI" id="CHEBI:58210"/>
    </ligand>
</feature>
<dbReference type="AlphaFoldDB" id="A0A370U847"/>
<evidence type="ECO:0000313" key="10">
    <source>
        <dbReference type="EMBL" id="RDL43947.1"/>
    </source>
</evidence>
<gene>
    <name evidence="5 10" type="primary">pdxH</name>
    <name evidence="10" type="ORF">DN730_12260</name>
</gene>
<dbReference type="GO" id="GO:0010181">
    <property type="term" value="F:FMN binding"/>
    <property type="evidence" value="ECO:0007669"/>
    <property type="project" value="UniProtKB-UniRule"/>
</dbReference>
<comment type="cofactor">
    <cofactor evidence="5 7">
        <name>FMN</name>
        <dbReference type="ChEBI" id="CHEBI:58210"/>
    </cofactor>
    <text evidence="5 7">Binds 1 FMN per subunit.</text>
</comment>
<keyword evidence="5" id="KW-0664">Pyridoxine biosynthesis</keyword>
<feature type="binding site" evidence="5 6">
    <location>
        <begin position="192"/>
        <end position="194"/>
    </location>
    <ligand>
        <name>substrate</name>
    </ligand>
</feature>
<dbReference type="PANTHER" id="PTHR10851">
    <property type="entry name" value="PYRIDOXINE-5-PHOSPHATE OXIDASE"/>
    <property type="match status" value="1"/>
</dbReference>
<dbReference type="InterPro" id="IPR012349">
    <property type="entry name" value="Split_barrel_FMN-bd"/>
</dbReference>
<evidence type="ECO:0000256" key="2">
    <source>
        <dbReference type="ARBA" id="ARBA00022630"/>
    </source>
</evidence>
<dbReference type="InterPro" id="IPR019740">
    <property type="entry name" value="Pyridox_Oxase_CS"/>
</dbReference>
<evidence type="ECO:0000256" key="6">
    <source>
        <dbReference type="PIRSR" id="PIRSR000190-1"/>
    </source>
</evidence>
<feature type="binding site" evidence="5 7">
    <location>
        <position position="196"/>
    </location>
    <ligand>
        <name>FMN</name>
        <dbReference type="ChEBI" id="CHEBI:58210"/>
    </ligand>
</feature>
<feature type="binding site" evidence="5 7">
    <location>
        <position position="106"/>
    </location>
    <ligand>
        <name>FMN</name>
        <dbReference type="ChEBI" id="CHEBI:58210"/>
    </ligand>
</feature>
<feature type="domain" description="Pyridoxine 5'-phosphate oxidase dimerisation C-terminal" evidence="9">
    <location>
        <begin position="173"/>
        <end position="214"/>
    </location>
</feature>
<comment type="caution">
    <text evidence="10">The sequence shown here is derived from an EMBL/GenBank/DDBJ whole genome shotgun (WGS) entry which is preliminary data.</text>
</comment>
<evidence type="ECO:0000256" key="5">
    <source>
        <dbReference type="HAMAP-Rule" id="MF_01629"/>
    </source>
</evidence>
<dbReference type="RefSeq" id="WP_115468432.1">
    <property type="nucleotide sequence ID" value="NZ_QKRA01000005.1"/>
</dbReference>
<feature type="binding site" evidence="5 6">
    <location>
        <position position="67"/>
    </location>
    <ligand>
        <name>substrate</name>
    </ligand>
</feature>
<comment type="subunit">
    <text evidence="5">Homodimer.</text>
</comment>
<dbReference type="PANTHER" id="PTHR10851:SF0">
    <property type="entry name" value="PYRIDOXINE-5'-PHOSPHATE OXIDASE"/>
    <property type="match status" value="1"/>
</dbReference>
<comment type="catalytic activity">
    <reaction evidence="5">
        <text>pyridoxine 5'-phosphate + O2 = pyridoxal 5'-phosphate + H2O2</text>
        <dbReference type="Rhea" id="RHEA:15149"/>
        <dbReference type="ChEBI" id="CHEBI:15379"/>
        <dbReference type="ChEBI" id="CHEBI:16240"/>
        <dbReference type="ChEBI" id="CHEBI:58589"/>
        <dbReference type="ChEBI" id="CHEBI:597326"/>
        <dbReference type="EC" id="1.4.3.5"/>
    </reaction>
</comment>
<keyword evidence="2 5" id="KW-0285">Flavoprotein</keyword>
<dbReference type="Pfam" id="PF10590">
    <property type="entry name" value="PNP_phzG_C"/>
    <property type="match status" value="1"/>
</dbReference>
<feature type="binding site" evidence="5 6">
    <location>
        <position position="128"/>
    </location>
    <ligand>
        <name>substrate</name>
    </ligand>
</feature>
<feature type="domain" description="Pyridoxamine 5'-phosphate oxidase N-terminal" evidence="8">
    <location>
        <begin position="34"/>
        <end position="158"/>
    </location>
</feature>
<feature type="binding site" evidence="5 7">
    <location>
        <begin position="62"/>
        <end position="67"/>
    </location>
    <ligand>
        <name>FMN</name>
        <dbReference type="ChEBI" id="CHEBI:58210"/>
    </ligand>
</feature>
<dbReference type="HAMAP" id="MF_01629">
    <property type="entry name" value="PdxH"/>
    <property type="match status" value="1"/>
</dbReference>
<dbReference type="NCBIfam" id="TIGR00558">
    <property type="entry name" value="pdxH"/>
    <property type="match status" value="1"/>
</dbReference>
<dbReference type="Proteomes" id="UP000254326">
    <property type="component" value="Unassembled WGS sequence"/>
</dbReference>
<organism evidence="10 11">
    <name type="scientific">Marinomonas piezotolerans</name>
    <dbReference type="NCBI Taxonomy" id="2213058"/>
    <lineage>
        <taxon>Bacteria</taxon>
        <taxon>Pseudomonadati</taxon>
        <taxon>Pseudomonadota</taxon>
        <taxon>Gammaproteobacteria</taxon>
        <taxon>Oceanospirillales</taxon>
        <taxon>Oceanospirillaceae</taxon>
        <taxon>Marinomonas</taxon>
    </lineage>
</organism>
<dbReference type="PIRSF" id="PIRSF000190">
    <property type="entry name" value="Pyd_amn-ph_oxd"/>
    <property type="match status" value="1"/>
</dbReference>
<accession>A0A370U847</accession>
<feature type="binding site" evidence="5 7">
    <location>
        <begin position="77"/>
        <end position="78"/>
    </location>
    <ligand>
        <name>FMN</name>
        <dbReference type="ChEBI" id="CHEBI:58210"/>
    </ligand>
</feature>
<feature type="binding site" evidence="5 7">
    <location>
        <position position="84"/>
    </location>
    <ligand>
        <name>FMN</name>
        <dbReference type="ChEBI" id="CHEBI:58210"/>
    </ligand>
</feature>
<protein>
    <recommendedName>
        <fullName evidence="5">Pyridoxine/pyridoxamine 5'-phosphate oxidase</fullName>
        <ecNumber evidence="5">1.4.3.5</ecNumber>
    </recommendedName>
    <alternativeName>
        <fullName evidence="5">PNP/PMP oxidase</fullName>
        <shortName evidence="5">PNPOx</shortName>
    </alternativeName>
    <alternativeName>
        <fullName evidence="5">Pyridoxal 5'-phosphate synthase</fullName>
    </alternativeName>
</protein>
<feature type="binding site" evidence="5 6">
    <location>
        <position position="132"/>
    </location>
    <ligand>
        <name>substrate</name>
    </ligand>
</feature>
<dbReference type="Pfam" id="PF01243">
    <property type="entry name" value="PNPOx_N"/>
    <property type="match status" value="1"/>
</dbReference>
<reference evidence="10 11" key="1">
    <citation type="submission" date="2018-06" db="EMBL/GenBank/DDBJ databases">
        <title>Marinomonas sp. YLB-05 draft genome sequence.</title>
        <authorList>
            <person name="Yu L."/>
            <person name="Tang X."/>
        </authorList>
    </citation>
    <scope>NUCLEOTIDE SEQUENCE [LARGE SCALE GENOMIC DNA]</scope>
    <source>
        <strain evidence="10 11">YLB-05</strain>
    </source>
</reference>
<dbReference type="InterPro" id="IPR000659">
    <property type="entry name" value="Pyridox_Oxase"/>
</dbReference>
<name>A0A370U847_9GAMM</name>
<dbReference type="OrthoDB" id="9780392at2"/>
<keyword evidence="4 5" id="KW-0560">Oxidoreductase</keyword>
<evidence type="ECO:0000259" key="8">
    <source>
        <dbReference type="Pfam" id="PF01243"/>
    </source>
</evidence>
<comment type="function">
    <text evidence="5">Catalyzes the oxidation of either pyridoxine 5'-phosphate (PNP) or pyridoxamine 5'-phosphate (PMP) into pyridoxal 5'-phosphate (PLP).</text>
</comment>
<evidence type="ECO:0000256" key="7">
    <source>
        <dbReference type="PIRSR" id="PIRSR000190-2"/>
    </source>
</evidence>
<comment type="caution">
    <text evidence="5">Lacks conserved residue(s) required for the propagation of feature annotation.</text>
</comment>
<sequence length="214" mass="24709">MNRDLQSIRRDYQFDDLTEVAAGEDPLALFDTWLDKAIEACPDDPTAMMLSTVDAQRRPHSRIVLLKQRVEDYFSFFTNYDSDKGRDIEQNPHVSLTFFWPALSRQIRIEGTATKVDRSVSEAYFSTRPKASQLAASVSHQSQMIASRDVLTNEFAALEKQFSEKDVPCPDNWGGYSVKADYIEFWQGRPSRLHDRIVFERLNGHTWNIKRKAP</sequence>
<dbReference type="UniPathway" id="UPA01068">
    <property type="reaction ID" value="UER00304"/>
</dbReference>
<keyword evidence="11" id="KW-1185">Reference proteome</keyword>
<dbReference type="NCBIfam" id="NF004231">
    <property type="entry name" value="PRK05679.1"/>
    <property type="match status" value="1"/>
</dbReference>
<feature type="binding site" evidence="5 7">
    <location>
        <begin position="141"/>
        <end position="142"/>
    </location>
    <ligand>
        <name>FMN</name>
        <dbReference type="ChEBI" id="CHEBI:58210"/>
    </ligand>
</feature>
<dbReference type="PROSITE" id="PS01064">
    <property type="entry name" value="PYRIDOX_OXIDASE"/>
    <property type="match status" value="1"/>
</dbReference>
<dbReference type="InterPro" id="IPR019576">
    <property type="entry name" value="Pyridoxamine_oxidase_dimer_C"/>
</dbReference>
<comment type="similarity">
    <text evidence="1 5">Belongs to the pyridoxamine 5'-phosphate oxidase family.</text>
</comment>
<evidence type="ECO:0000256" key="4">
    <source>
        <dbReference type="ARBA" id="ARBA00023002"/>
    </source>
</evidence>
<evidence type="ECO:0000259" key="9">
    <source>
        <dbReference type="Pfam" id="PF10590"/>
    </source>
</evidence>
<feature type="binding site" evidence="5 6">
    <location>
        <position position="124"/>
    </location>
    <ligand>
        <name>substrate</name>
    </ligand>
</feature>
<comment type="catalytic activity">
    <reaction evidence="5">
        <text>pyridoxamine 5'-phosphate + O2 + H2O = pyridoxal 5'-phosphate + H2O2 + NH4(+)</text>
        <dbReference type="Rhea" id="RHEA:15817"/>
        <dbReference type="ChEBI" id="CHEBI:15377"/>
        <dbReference type="ChEBI" id="CHEBI:15379"/>
        <dbReference type="ChEBI" id="CHEBI:16240"/>
        <dbReference type="ChEBI" id="CHEBI:28938"/>
        <dbReference type="ChEBI" id="CHEBI:58451"/>
        <dbReference type="ChEBI" id="CHEBI:597326"/>
        <dbReference type="EC" id="1.4.3.5"/>
    </reaction>
</comment>
<evidence type="ECO:0000313" key="11">
    <source>
        <dbReference type="Proteomes" id="UP000254326"/>
    </source>
</evidence>
<evidence type="ECO:0000256" key="3">
    <source>
        <dbReference type="ARBA" id="ARBA00022643"/>
    </source>
</evidence>
<keyword evidence="3 5" id="KW-0288">FMN</keyword>
<dbReference type="SUPFAM" id="SSF50475">
    <property type="entry name" value="FMN-binding split barrel"/>
    <property type="match status" value="1"/>
</dbReference>
<dbReference type="GO" id="GO:0008615">
    <property type="term" value="P:pyridoxine biosynthetic process"/>
    <property type="evidence" value="ECO:0007669"/>
    <property type="project" value="UniProtKB-UniRule"/>
</dbReference>
<proteinExistence type="inferred from homology"/>
<dbReference type="InterPro" id="IPR011576">
    <property type="entry name" value="Pyridox_Oxase_N"/>
</dbReference>
<dbReference type="EC" id="1.4.3.5" evidence="5"/>
<dbReference type="EMBL" id="QKRA01000005">
    <property type="protein sequence ID" value="RDL43947.1"/>
    <property type="molecule type" value="Genomic_DNA"/>
</dbReference>
<dbReference type="GO" id="GO:0004733">
    <property type="term" value="F:pyridoxamine phosphate oxidase activity"/>
    <property type="evidence" value="ECO:0007669"/>
    <property type="project" value="UniProtKB-UniRule"/>
</dbReference>
<feature type="binding site" evidence="6">
    <location>
        <begin position="9"/>
        <end position="12"/>
    </location>
    <ligand>
        <name>substrate</name>
    </ligand>
</feature>
<comment type="pathway">
    <text evidence="5">Cofactor metabolism; pyridoxal 5'-phosphate salvage; pyridoxal 5'-phosphate from pyridoxine 5'-phosphate: step 1/1.</text>
</comment>
<comment type="pathway">
    <text evidence="5">Cofactor metabolism; pyridoxal 5'-phosphate salvage; pyridoxal 5'-phosphate from pyridoxamine 5'-phosphate: step 1/1.</text>
</comment>
<dbReference type="Gene3D" id="2.30.110.10">
    <property type="entry name" value="Electron Transport, Fmn-binding Protein, Chain A"/>
    <property type="match status" value="1"/>
</dbReference>
<evidence type="ECO:0000256" key="1">
    <source>
        <dbReference type="ARBA" id="ARBA00007301"/>
    </source>
</evidence>